<dbReference type="InterPro" id="IPR050801">
    <property type="entry name" value="Ca-Dep_Lectins_ImmuneDev"/>
</dbReference>
<dbReference type="Proteomes" id="UP000694845">
    <property type="component" value="Unplaced"/>
</dbReference>
<dbReference type="OrthoDB" id="538816at2759"/>
<protein>
    <submittedName>
        <fullName evidence="5">Perlucin-like protein</fullName>
    </submittedName>
</protein>
<dbReference type="KEGG" id="aplc:110988602"/>
<dbReference type="GeneID" id="110988602"/>
<evidence type="ECO:0000256" key="1">
    <source>
        <dbReference type="SAM" id="MobiDB-lite"/>
    </source>
</evidence>
<dbReference type="Pfam" id="PF00059">
    <property type="entry name" value="Lectin_C"/>
    <property type="match status" value="1"/>
</dbReference>
<dbReference type="CDD" id="cd00037">
    <property type="entry name" value="CLECT"/>
    <property type="match status" value="1"/>
</dbReference>
<feature type="region of interest" description="Disordered" evidence="1">
    <location>
        <begin position="117"/>
        <end position="143"/>
    </location>
</feature>
<dbReference type="SMART" id="SM00034">
    <property type="entry name" value="CLECT"/>
    <property type="match status" value="1"/>
</dbReference>
<accession>A0A8B7ZQY8</accession>
<evidence type="ECO:0000256" key="2">
    <source>
        <dbReference type="SAM" id="SignalP"/>
    </source>
</evidence>
<evidence type="ECO:0000259" key="3">
    <source>
        <dbReference type="PROSITE" id="PS50041"/>
    </source>
</evidence>
<dbReference type="InterPro" id="IPR016187">
    <property type="entry name" value="CTDL_fold"/>
</dbReference>
<name>A0A8B7ZQY8_ACAPL</name>
<dbReference type="PANTHER" id="PTHR22801">
    <property type="entry name" value="LITHOSTATHINE"/>
    <property type="match status" value="1"/>
</dbReference>
<keyword evidence="4" id="KW-1185">Reference proteome</keyword>
<reference evidence="5" key="1">
    <citation type="submission" date="2025-08" db="UniProtKB">
        <authorList>
            <consortium name="RefSeq"/>
        </authorList>
    </citation>
    <scope>IDENTIFICATION</scope>
</reference>
<gene>
    <name evidence="5" type="primary">LOC110988602</name>
</gene>
<dbReference type="PROSITE" id="PS50041">
    <property type="entry name" value="C_TYPE_LECTIN_2"/>
    <property type="match status" value="1"/>
</dbReference>
<dbReference type="RefSeq" id="XP_022107988.1">
    <property type="nucleotide sequence ID" value="XM_022252296.1"/>
</dbReference>
<dbReference type="SUPFAM" id="SSF56436">
    <property type="entry name" value="C-type lectin-like"/>
    <property type="match status" value="1"/>
</dbReference>
<evidence type="ECO:0000313" key="5">
    <source>
        <dbReference type="RefSeq" id="XP_022107988.1"/>
    </source>
</evidence>
<dbReference type="AlphaFoldDB" id="A0A8B7ZQY8"/>
<feature type="signal peptide" evidence="2">
    <location>
        <begin position="1"/>
        <end position="23"/>
    </location>
</feature>
<dbReference type="OMA" id="INCNDLR"/>
<feature type="chain" id="PRO_5034404907" evidence="2">
    <location>
        <begin position="24"/>
        <end position="143"/>
    </location>
</feature>
<proteinExistence type="predicted"/>
<organism evidence="4 5">
    <name type="scientific">Acanthaster planci</name>
    <name type="common">Crown-of-thorns starfish</name>
    <dbReference type="NCBI Taxonomy" id="133434"/>
    <lineage>
        <taxon>Eukaryota</taxon>
        <taxon>Metazoa</taxon>
        <taxon>Echinodermata</taxon>
        <taxon>Eleutherozoa</taxon>
        <taxon>Asterozoa</taxon>
        <taxon>Asteroidea</taxon>
        <taxon>Valvatacea</taxon>
        <taxon>Valvatida</taxon>
        <taxon>Acanthasteridae</taxon>
        <taxon>Acanthaster</taxon>
    </lineage>
</organism>
<dbReference type="InterPro" id="IPR001304">
    <property type="entry name" value="C-type_lectin-like"/>
</dbReference>
<feature type="domain" description="C-type lectin" evidence="3">
    <location>
        <begin position="42"/>
        <end position="143"/>
    </location>
</feature>
<keyword evidence="2" id="KW-0732">Signal</keyword>
<dbReference type="Gene3D" id="3.10.100.10">
    <property type="entry name" value="Mannose-Binding Protein A, subunit A"/>
    <property type="match status" value="1"/>
</dbReference>
<evidence type="ECO:0000313" key="4">
    <source>
        <dbReference type="Proteomes" id="UP000694845"/>
    </source>
</evidence>
<dbReference type="PANTHER" id="PTHR22801:SF63">
    <property type="entry name" value="C-TYPE LECTIN DOMAIN-CONTAINING PROTEIN"/>
    <property type="match status" value="1"/>
</dbReference>
<dbReference type="InterPro" id="IPR016186">
    <property type="entry name" value="C-type_lectin-like/link_sf"/>
</dbReference>
<sequence length="143" mass="16468">MNLPKHFTFGFVSLCLLITCMDGYDKCVASIRRSCPDTWSQWDGKCYKKLPVNLPWAEAREECIKMGSALVMPQSQEETEFIVNNKVVFFWINCNDLRVEGSWDCEDDRKLVQYTNRKAGESSNSSDQDCAWQQTSGAWNDTE</sequence>